<dbReference type="EMBL" id="CAJVQB010000575">
    <property type="protein sequence ID" value="CAG8496386.1"/>
    <property type="molecule type" value="Genomic_DNA"/>
</dbReference>
<name>A0ABM8W0W6_GIGMA</name>
<gene>
    <name evidence="1" type="ORF">GMARGA_LOCUS1978</name>
</gene>
<organism evidence="1 2">
    <name type="scientific">Gigaspora margarita</name>
    <dbReference type="NCBI Taxonomy" id="4874"/>
    <lineage>
        <taxon>Eukaryota</taxon>
        <taxon>Fungi</taxon>
        <taxon>Fungi incertae sedis</taxon>
        <taxon>Mucoromycota</taxon>
        <taxon>Glomeromycotina</taxon>
        <taxon>Glomeromycetes</taxon>
        <taxon>Diversisporales</taxon>
        <taxon>Gigasporaceae</taxon>
        <taxon>Gigaspora</taxon>
    </lineage>
</organism>
<comment type="caution">
    <text evidence="1">The sequence shown here is derived from an EMBL/GenBank/DDBJ whole genome shotgun (WGS) entry which is preliminary data.</text>
</comment>
<sequence>MSKKEWSDLIKKIEEKEPADSLDYYKLSDESLKELEDKSRVETSINA</sequence>
<evidence type="ECO:0000313" key="2">
    <source>
        <dbReference type="Proteomes" id="UP000789901"/>
    </source>
</evidence>
<dbReference type="Proteomes" id="UP000789901">
    <property type="component" value="Unassembled WGS sequence"/>
</dbReference>
<protein>
    <submittedName>
        <fullName evidence="1">5098_t:CDS:1</fullName>
    </submittedName>
</protein>
<keyword evidence="2" id="KW-1185">Reference proteome</keyword>
<accession>A0ABM8W0W6</accession>
<reference evidence="1 2" key="1">
    <citation type="submission" date="2021-06" db="EMBL/GenBank/DDBJ databases">
        <authorList>
            <person name="Kallberg Y."/>
            <person name="Tangrot J."/>
            <person name="Rosling A."/>
        </authorList>
    </citation>
    <scope>NUCLEOTIDE SEQUENCE [LARGE SCALE GENOMIC DNA]</scope>
    <source>
        <strain evidence="1 2">120-4 pot B 10/14</strain>
    </source>
</reference>
<evidence type="ECO:0000313" key="1">
    <source>
        <dbReference type="EMBL" id="CAG8496386.1"/>
    </source>
</evidence>
<proteinExistence type="predicted"/>